<gene>
    <name evidence="1" type="ORF">HYPSUDRAFT_208889</name>
</gene>
<protein>
    <recommendedName>
        <fullName evidence="3">F-box domain-containing protein</fullName>
    </recommendedName>
</protein>
<dbReference type="Proteomes" id="UP000054270">
    <property type="component" value="Unassembled WGS sequence"/>
</dbReference>
<accession>A0A0D2N4Z5</accession>
<name>A0A0D2N4Z5_HYPSF</name>
<keyword evidence="2" id="KW-1185">Reference proteome</keyword>
<sequence length="385" mass="42579">MFAPTAFPNEIYDYIIDHLHKNRRALSTCSLVCKDWRTTSRFHLFSIVELHVQDVDRDLAILSSPLATVPAYVKHLSIDACTDVEPESGLFEKLVNGLPPMKQIKVLRLHEVDFQLSSSAKGNLFSLSRDIATLELINVNFPTSSEQTELISSAASLQTLFVSAITYGRHTSPKDGQRAPPLKTLQLFDTHSWHAKSPTTSSILNWLALDSQPKPSLSTLELRGITNHHISSICAYVHALGNTLENIVIECSEAAAQNALSQELDLTNFGSLKTIVFHAPTHELSRLGTKASTWMQRILSKVSSERIQKVSFMLDFHSPVDLAGFDISGVGKLFMGGISCLSASTTKIRFEVASRYVGVDELRKPIISHLPSLADRLEFGRGVQL</sequence>
<dbReference type="EMBL" id="KN817689">
    <property type="protein sequence ID" value="KJA14224.1"/>
    <property type="molecule type" value="Genomic_DNA"/>
</dbReference>
<dbReference type="OrthoDB" id="2977329at2759"/>
<dbReference type="OMA" id="SANHLEC"/>
<organism evidence="1 2">
    <name type="scientific">Hypholoma sublateritium (strain FD-334 SS-4)</name>
    <dbReference type="NCBI Taxonomy" id="945553"/>
    <lineage>
        <taxon>Eukaryota</taxon>
        <taxon>Fungi</taxon>
        <taxon>Dikarya</taxon>
        <taxon>Basidiomycota</taxon>
        <taxon>Agaricomycotina</taxon>
        <taxon>Agaricomycetes</taxon>
        <taxon>Agaricomycetidae</taxon>
        <taxon>Agaricales</taxon>
        <taxon>Agaricineae</taxon>
        <taxon>Strophariaceae</taxon>
        <taxon>Hypholoma</taxon>
    </lineage>
</organism>
<dbReference type="AlphaFoldDB" id="A0A0D2N4Z5"/>
<dbReference type="STRING" id="945553.A0A0D2N4Z5"/>
<reference evidence="2" key="1">
    <citation type="submission" date="2014-04" db="EMBL/GenBank/DDBJ databases">
        <title>Evolutionary Origins and Diversification of the Mycorrhizal Mutualists.</title>
        <authorList>
            <consortium name="DOE Joint Genome Institute"/>
            <consortium name="Mycorrhizal Genomics Consortium"/>
            <person name="Kohler A."/>
            <person name="Kuo A."/>
            <person name="Nagy L.G."/>
            <person name="Floudas D."/>
            <person name="Copeland A."/>
            <person name="Barry K.W."/>
            <person name="Cichocki N."/>
            <person name="Veneault-Fourrey C."/>
            <person name="LaButti K."/>
            <person name="Lindquist E.A."/>
            <person name="Lipzen A."/>
            <person name="Lundell T."/>
            <person name="Morin E."/>
            <person name="Murat C."/>
            <person name="Riley R."/>
            <person name="Ohm R."/>
            <person name="Sun H."/>
            <person name="Tunlid A."/>
            <person name="Henrissat B."/>
            <person name="Grigoriev I.V."/>
            <person name="Hibbett D.S."/>
            <person name="Martin F."/>
        </authorList>
    </citation>
    <scope>NUCLEOTIDE SEQUENCE [LARGE SCALE GENOMIC DNA]</scope>
    <source>
        <strain evidence="2">FD-334 SS-4</strain>
    </source>
</reference>
<evidence type="ECO:0000313" key="1">
    <source>
        <dbReference type="EMBL" id="KJA14224.1"/>
    </source>
</evidence>
<evidence type="ECO:0008006" key="3">
    <source>
        <dbReference type="Google" id="ProtNLM"/>
    </source>
</evidence>
<proteinExistence type="predicted"/>
<evidence type="ECO:0000313" key="2">
    <source>
        <dbReference type="Proteomes" id="UP000054270"/>
    </source>
</evidence>